<organism evidence="15 16">
    <name type="scientific">Dyella tabacisoli</name>
    <dbReference type="NCBI Taxonomy" id="2282381"/>
    <lineage>
        <taxon>Bacteria</taxon>
        <taxon>Pseudomonadati</taxon>
        <taxon>Pseudomonadota</taxon>
        <taxon>Gammaproteobacteria</taxon>
        <taxon>Lysobacterales</taxon>
        <taxon>Rhodanobacteraceae</taxon>
        <taxon>Dyella</taxon>
    </lineage>
</organism>
<feature type="compositionally biased region" description="Acidic residues" evidence="11">
    <location>
        <begin position="244"/>
        <end position="254"/>
    </location>
</feature>
<comment type="similarity">
    <text evidence="2 9 10">Belongs to the peptidase S8 family.</text>
</comment>
<accession>A0A369UIV2</accession>
<dbReference type="OrthoDB" id="9790784at2"/>
<dbReference type="GO" id="GO:0004252">
    <property type="term" value="F:serine-type endopeptidase activity"/>
    <property type="evidence" value="ECO:0007669"/>
    <property type="project" value="UniProtKB-UniRule"/>
</dbReference>
<evidence type="ECO:0000256" key="9">
    <source>
        <dbReference type="PROSITE-ProRule" id="PRU01240"/>
    </source>
</evidence>
<feature type="active site" description="Charge relay system" evidence="9">
    <location>
        <position position="203"/>
    </location>
</feature>
<dbReference type="Pfam" id="PF04151">
    <property type="entry name" value="PPC"/>
    <property type="match status" value="1"/>
</dbReference>
<dbReference type="InterPro" id="IPR036852">
    <property type="entry name" value="Peptidase_S8/S53_dom_sf"/>
</dbReference>
<evidence type="ECO:0000313" key="16">
    <source>
        <dbReference type="Proteomes" id="UP000253782"/>
    </source>
</evidence>
<dbReference type="PROSITE" id="PS51892">
    <property type="entry name" value="SUBTILASE"/>
    <property type="match status" value="1"/>
</dbReference>
<feature type="active site" description="Charge relay system" evidence="9">
    <location>
        <position position="450"/>
    </location>
</feature>
<evidence type="ECO:0000313" key="15">
    <source>
        <dbReference type="EMBL" id="RDD80476.1"/>
    </source>
</evidence>
<feature type="domain" description="Peptidase C-terminal archaeal/bacterial" evidence="14">
    <location>
        <begin position="540"/>
        <end position="612"/>
    </location>
</feature>
<dbReference type="AlphaFoldDB" id="A0A369UIV2"/>
<dbReference type="InterPro" id="IPR007280">
    <property type="entry name" value="Peptidase_C_arc/bac"/>
</dbReference>
<dbReference type="RefSeq" id="WP_114846601.1">
    <property type="nucleotide sequence ID" value="NZ_JBHSPE010000025.1"/>
</dbReference>
<keyword evidence="16" id="KW-1185">Reference proteome</keyword>
<evidence type="ECO:0000256" key="7">
    <source>
        <dbReference type="ARBA" id="ARBA00022825"/>
    </source>
</evidence>
<keyword evidence="8" id="KW-0865">Zymogen</keyword>
<dbReference type="Gene3D" id="2.60.120.380">
    <property type="match status" value="1"/>
</dbReference>
<evidence type="ECO:0000256" key="2">
    <source>
        <dbReference type="ARBA" id="ARBA00011073"/>
    </source>
</evidence>
<dbReference type="PRINTS" id="PR00723">
    <property type="entry name" value="SUBTILISIN"/>
</dbReference>
<dbReference type="InterPro" id="IPR023828">
    <property type="entry name" value="Peptidase_S8_Ser-AS"/>
</dbReference>
<feature type="domain" description="Peptidase S8/S53" evidence="13">
    <location>
        <begin position="194"/>
        <end position="502"/>
    </location>
</feature>
<comment type="caution">
    <text evidence="15">The sequence shown here is derived from an EMBL/GenBank/DDBJ whole genome shotgun (WGS) entry which is preliminary data.</text>
</comment>
<evidence type="ECO:0000256" key="12">
    <source>
        <dbReference type="SAM" id="SignalP"/>
    </source>
</evidence>
<dbReference type="CDD" id="cd07496">
    <property type="entry name" value="Peptidases_S8_13"/>
    <property type="match status" value="1"/>
</dbReference>
<evidence type="ECO:0000256" key="10">
    <source>
        <dbReference type="RuleBase" id="RU003355"/>
    </source>
</evidence>
<keyword evidence="4 9" id="KW-0645">Protease</keyword>
<dbReference type="GO" id="GO:0005576">
    <property type="term" value="C:extracellular region"/>
    <property type="evidence" value="ECO:0007669"/>
    <property type="project" value="UniProtKB-SubCell"/>
</dbReference>
<evidence type="ECO:0000256" key="1">
    <source>
        <dbReference type="ARBA" id="ARBA00004613"/>
    </source>
</evidence>
<name>A0A369UIV2_9GAMM</name>
<evidence type="ECO:0000256" key="11">
    <source>
        <dbReference type="SAM" id="MobiDB-lite"/>
    </source>
</evidence>
<dbReference type="InterPro" id="IPR023827">
    <property type="entry name" value="Peptidase_S8_Asp-AS"/>
</dbReference>
<evidence type="ECO:0000259" key="13">
    <source>
        <dbReference type="Pfam" id="PF00082"/>
    </source>
</evidence>
<feature type="signal peptide" evidence="12">
    <location>
        <begin position="1"/>
        <end position="24"/>
    </location>
</feature>
<dbReference type="PANTHER" id="PTHR43806">
    <property type="entry name" value="PEPTIDASE S8"/>
    <property type="match status" value="1"/>
</dbReference>
<dbReference type="SUPFAM" id="SSF52743">
    <property type="entry name" value="Subtilisin-like"/>
    <property type="match status" value="1"/>
</dbReference>
<dbReference type="InterPro" id="IPR034176">
    <property type="entry name" value="Peptidases_S8_13"/>
</dbReference>
<feature type="region of interest" description="Disordered" evidence="11">
    <location>
        <begin position="235"/>
        <end position="256"/>
    </location>
</feature>
<dbReference type="Proteomes" id="UP000253782">
    <property type="component" value="Unassembled WGS sequence"/>
</dbReference>
<keyword evidence="3" id="KW-0964">Secreted</keyword>
<dbReference type="PROSITE" id="PS00136">
    <property type="entry name" value="SUBTILASE_ASP"/>
    <property type="match status" value="1"/>
</dbReference>
<dbReference type="InterPro" id="IPR050131">
    <property type="entry name" value="Peptidase_S8_subtilisin-like"/>
</dbReference>
<sequence>MKLRTIQRCTLAVAMAMALPVAFAAGGPSAMKYDHVSTHAKSAGYDRFIVTYRDDVVAAKTPATVVQDITVALNRSGIAASQAGTPTVAVRYMRKLATGAELVRTGRKLNSTEANALMQQLATNPAVLYVEPDTLMKAISDTATPIVPNDPLFTKYQWHMRPGNGAMETIGKDTAAYANRGGSNASMAWNLSEGKGTVVAVLDTGITLHPDLDTSLTDAGYDFIIDKDISGRDTDGRVPGGWDTGDDCKEEDDPSSWHGTHVAGTIAELTNNEVGMAGVAPKAKVLPVRVLGHCGGYRSDIADAIVWASGGDVEGVPANQHPAQVMNMSLGGGGACAADSVYGKAIAGANSRGTSVVVAAGNSNADARNFSPASCPGVINVAANGITGKRAFYSNYGSSITLSAPGGGVYANDGSGGARVDAGWVWSTTNTGTTVPADPAYGGAPFAGTSMAAPHVAGVVALMVSARKDAELTALTPAEVRTALTSSARAFPSRPDQVIGAGIVDAHAAVQKAIDGNTTLLPTPLSNGVLIANLSGAAGDTLLYSIDVPADATRLNLRTLGGTGDVSLFIKHGEEPVADGANADFRSVKPGNSESVVIGKPAAGIWYLRVTGVKDFSKVSIIGSYKAP</sequence>
<comment type="subcellular location">
    <subcellularLocation>
        <location evidence="1">Secreted</location>
    </subcellularLocation>
</comment>
<keyword evidence="7 9" id="KW-0720">Serine protease</keyword>
<dbReference type="GO" id="GO:0006508">
    <property type="term" value="P:proteolysis"/>
    <property type="evidence" value="ECO:0007669"/>
    <property type="project" value="UniProtKB-KW"/>
</dbReference>
<protein>
    <submittedName>
        <fullName evidence="15">Protease</fullName>
    </submittedName>
</protein>
<evidence type="ECO:0000256" key="4">
    <source>
        <dbReference type="ARBA" id="ARBA00022670"/>
    </source>
</evidence>
<dbReference type="PROSITE" id="PS00138">
    <property type="entry name" value="SUBTILASE_SER"/>
    <property type="match status" value="1"/>
</dbReference>
<feature type="active site" description="Charge relay system" evidence="9">
    <location>
        <position position="258"/>
    </location>
</feature>
<gene>
    <name evidence="15" type="ORF">DVJ77_16410</name>
</gene>
<evidence type="ECO:0000256" key="6">
    <source>
        <dbReference type="ARBA" id="ARBA00022801"/>
    </source>
</evidence>
<evidence type="ECO:0000256" key="5">
    <source>
        <dbReference type="ARBA" id="ARBA00022729"/>
    </source>
</evidence>
<feature type="chain" id="PRO_5016595503" evidence="12">
    <location>
        <begin position="25"/>
        <end position="628"/>
    </location>
</feature>
<evidence type="ECO:0000259" key="14">
    <source>
        <dbReference type="Pfam" id="PF04151"/>
    </source>
</evidence>
<evidence type="ECO:0000256" key="8">
    <source>
        <dbReference type="ARBA" id="ARBA00023145"/>
    </source>
</evidence>
<keyword evidence="6 9" id="KW-0378">Hydrolase</keyword>
<reference evidence="15 16" key="1">
    <citation type="submission" date="2018-07" db="EMBL/GenBank/DDBJ databases">
        <title>Dyella tabacisoli L4-6T, whole genome shotgun sequence.</title>
        <authorList>
            <person name="Zhou X.-K."/>
            <person name="Li W.-J."/>
            <person name="Duan Y.-Q."/>
        </authorList>
    </citation>
    <scope>NUCLEOTIDE SEQUENCE [LARGE SCALE GENOMIC DNA]</scope>
    <source>
        <strain evidence="15 16">L4-6</strain>
    </source>
</reference>
<dbReference type="PANTHER" id="PTHR43806:SF11">
    <property type="entry name" value="CEREVISIN-RELATED"/>
    <property type="match status" value="1"/>
</dbReference>
<keyword evidence="5 12" id="KW-0732">Signal</keyword>
<dbReference type="EMBL" id="QQAH01000016">
    <property type="protein sequence ID" value="RDD80476.1"/>
    <property type="molecule type" value="Genomic_DNA"/>
</dbReference>
<dbReference type="Pfam" id="PF00082">
    <property type="entry name" value="Peptidase_S8"/>
    <property type="match status" value="1"/>
</dbReference>
<dbReference type="InterPro" id="IPR000209">
    <property type="entry name" value="Peptidase_S8/S53_dom"/>
</dbReference>
<evidence type="ECO:0000256" key="3">
    <source>
        <dbReference type="ARBA" id="ARBA00022525"/>
    </source>
</evidence>
<dbReference type="InterPro" id="IPR015500">
    <property type="entry name" value="Peptidase_S8_subtilisin-rel"/>
</dbReference>
<proteinExistence type="inferred from homology"/>
<dbReference type="FunFam" id="3.40.50.200:FF:000022">
    <property type="entry name" value="Extracellular protease"/>
    <property type="match status" value="1"/>
</dbReference>
<dbReference type="Gene3D" id="3.40.50.200">
    <property type="entry name" value="Peptidase S8/S53 domain"/>
    <property type="match status" value="1"/>
</dbReference>